<name>A0A1B7YS35_COLHI</name>
<sequence length="59" mass="7138">MCIIRQVVKEDCGHTTERWTEMCRPARQRGWACQVMVRMETWWEGGYCNACLNYYPRYA</sequence>
<evidence type="ECO:0000313" key="1">
    <source>
        <dbReference type="EMBL" id="OBR14859.1"/>
    </source>
</evidence>
<reference evidence="2" key="1">
    <citation type="journal article" date="2017" name="BMC Genomics">
        <title>Gapless genome assembly of Colletotrichum higginsianum reveals chromosome structure and association of transposable elements with secondary metabolite gene clusters.</title>
        <authorList>
            <person name="Dallery J.-F."/>
            <person name="Lapalu N."/>
            <person name="Zampounis A."/>
            <person name="Pigne S."/>
            <person name="Luyten I."/>
            <person name="Amselem J."/>
            <person name="Wittenberg A.H.J."/>
            <person name="Zhou S."/>
            <person name="de Queiroz M.V."/>
            <person name="Robin G.P."/>
            <person name="Auger A."/>
            <person name="Hainaut M."/>
            <person name="Henrissat B."/>
            <person name="Kim K.-T."/>
            <person name="Lee Y.-H."/>
            <person name="Lespinet O."/>
            <person name="Schwartz D.C."/>
            <person name="Thon M.R."/>
            <person name="O'Connell R.J."/>
        </authorList>
    </citation>
    <scope>NUCLEOTIDE SEQUENCE [LARGE SCALE GENOMIC DNA]</scope>
    <source>
        <strain evidence="2">IMI 349063</strain>
    </source>
</reference>
<evidence type="ECO:0000313" key="2">
    <source>
        <dbReference type="Proteomes" id="UP000092177"/>
    </source>
</evidence>
<dbReference type="GeneID" id="28859121"/>
<dbReference type="VEuPathDB" id="FungiDB:CH63R_00039"/>
<dbReference type="EMBL" id="LTAN01000001">
    <property type="protein sequence ID" value="OBR14859.1"/>
    <property type="molecule type" value="Genomic_DNA"/>
</dbReference>
<protein>
    <submittedName>
        <fullName evidence="1">Uncharacterized protein</fullName>
    </submittedName>
</protein>
<organism evidence="1 2">
    <name type="scientific">Colletotrichum higginsianum (strain IMI 349063)</name>
    <name type="common">Crucifer anthracnose fungus</name>
    <dbReference type="NCBI Taxonomy" id="759273"/>
    <lineage>
        <taxon>Eukaryota</taxon>
        <taxon>Fungi</taxon>
        <taxon>Dikarya</taxon>
        <taxon>Ascomycota</taxon>
        <taxon>Pezizomycotina</taxon>
        <taxon>Sordariomycetes</taxon>
        <taxon>Hypocreomycetidae</taxon>
        <taxon>Glomerellales</taxon>
        <taxon>Glomerellaceae</taxon>
        <taxon>Colletotrichum</taxon>
        <taxon>Colletotrichum destructivum species complex</taxon>
    </lineage>
</organism>
<comment type="caution">
    <text evidence="1">The sequence shown here is derived from an EMBL/GenBank/DDBJ whole genome shotgun (WGS) entry which is preliminary data.</text>
</comment>
<dbReference type="AlphaFoldDB" id="A0A1B7YS35"/>
<keyword evidence="2" id="KW-1185">Reference proteome</keyword>
<dbReference type="RefSeq" id="XP_018163376.1">
    <property type="nucleotide sequence ID" value="XM_018295014.1"/>
</dbReference>
<dbReference type="Proteomes" id="UP000092177">
    <property type="component" value="Chromosome 1"/>
</dbReference>
<gene>
    <name evidence="1" type="ORF">CH63R_00039</name>
</gene>
<dbReference type="KEGG" id="chig:CH63R_00039"/>
<accession>A0A1B7YS35</accession>
<proteinExistence type="predicted"/>